<dbReference type="PANTHER" id="PTHR43794">
    <property type="entry name" value="AMINOHYDROLASE SSNA-RELATED"/>
    <property type="match status" value="1"/>
</dbReference>
<dbReference type="GO" id="GO:0016810">
    <property type="term" value="F:hydrolase activity, acting on carbon-nitrogen (but not peptide) bonds"/>
    <property type="evidence" value="ECO:0007669"/>
    <property type="project" value="InterPro"/>
</dbReference>
<dbReference type="Gene3D" id="3.20.20.140">
    <property type="entry name" value="Metal-dependent hydrolases"/>
    <property type="match status" value="1"/>
</dbReference>
<evidence type="ECO:0000259" key="3">
    <source>
        <dbReference type="Pfam" id="PF01979"/>
    </source>
</evidence>
<dbReference type="OrthoDB" id="9796020at2"/>
<dbReference type="SUPFAM" id="SSF51556">
    <property type="entry name" value="Metallo-dependent hydrolases"/>
    <property type="match status" value="1"/>
</dbReference>
<comment type="caution">
    <text evidence="4">The sequence shown here is derived from an EMBL/GenBank/DDBJ whole genome shotgun (WGS) entry which is preliminary data.</text>
</comment>
<name>A0A8B2NLL1_9HYPH</name>
<dbReference type="InterPro" id="IPR011059">
    <property type="entry name" value="Metal-dep_hydrolase_composite"/>
</dbReference>
<dbReference type="SUPFAM" id="SSF51338">
    <property type="entry name" value="Composite domain of metallo-dependent hydrolases"/>
    <property type="match status" value="1"/>
</dbReference>
<evidence type="ECO:0000313" key="4">
    <source>
        <dbReference type="EMBL" id="RAH98985.1"/>
    </source>
</evidence>
<reference evidence="4 5" key="1">
    <citation type="submission" date="2018-05" db="EMBL/GenBank/DDBJ databases">
        <title>Acuticoccus sediminis sp. nov., isolated from deep-sea sediment of Indian Ocean.</title>
        <authorList>
            <person name="Liu X."/>
            <person name="Lai Q."/>
            <person name="Du Y."/>
            <person name="Sun F."/>
            <person name="Zhang X."/>
            <person name="Wang S."/>
            <person name="Shao Z."/>
        </authorList>
    </citation>
    <scope>NUCLEOTIDE SEQUENCE [LARGE SCALE GENOMIC DNA]</scope>
    <source>
        <strain evidence="4 5">PTG4-2</strain>
    </source>
</reference>
<feature type="domain" description="Amidohydrolase-related" evidence="3">
    <location>
        <begin position="62"/>
        <end position="434"/>
    </location>
</feature>
<dbReference type="PANTHER" id="PTHR43794:SF11">
    <property type="entry name" value="AMIDOHYDROLASE-RELATED DOMAIN-CONTAINING PROTEIN"/>
    <property type="match status" value="1"/>
</dbReference>
<evidence type="ECO:0000256" key="2">
    <source>
        <dbReference type="ARBA" id="ARBA00022801"/>
    </source>
</evidence>
<dbReference type="InterPro" id="IPR050287">
    <property type="entry name" value="MTA/SAH_deaminase"/>
</dbReference>
<protein>
    <recommendedName>
        <fullName evidence="3">Amidohydrolase-related domain-containing protein</fullName>
    </recommendedName>
</protein>
<organism evidence="4 5">
    <name type="scientific">Acuticoccus sediminis</name>
    <dbReference type="NCBI Taxonomy" id="2184697"/>
    <lineage>
        <taxon>Bacteria</taxon>
        <taxon>Pseudomonadati</taxon>
        <taxon>Pseudomonadota</taxon>
        <taxon>Alphaproteobacteria</taxon>
        <taxon>Hyphomicrobiales</taxon>
        <taxon>Amorphaceae</taxon>
        <taxon>Acuticoccus</taxon>
    </lineage>
</organism>
<accession>A0A8B2NLL1</accession>
<gene>
    <name evidence="4" type="ORF">DLJ53_25490</name>
</gene>
<dbReference type="RefSeq" id="WP_111350522.1">
    <property type="nucleotide sequence ID" value="NZ_QHHQ01000006.1"/>
</dbReference>
<keyword evidence="2" id="KW-0378">Hydrolase</keyword>
<sequence>MSAHFTHLAGPTIVTADPTNTVYENGDLWIADGRIAYAGIEGEFSPPDDATVTTIDATGRVAMPGLANCHTHSYAALLKGTVDTDPLDVFMVQAILAAGARSARDVYVSAQIAALEMLKTGTTACLDHYSHRPRHTPEALDAVCQAYADAGVRAAVAPMFSDRPFLETVPLEGELDEDLRAQLPATPQDPDPFFEMMAGALPRWNAHDRVSLMLGIDSPQRCSESLLRRAGAFCAEWDIGNHTHLLEAKTQYAMSADRPEGFVAYLADCGLAGPKSSFAHFIWFTDKDLEATAEAGVNVVHNPASNLILGSGLQPLLKLIDAGVPVAFGSDGLNAGHMSMFEKVRLAALLPRISEADPDRWLKAPAALRMASVNGARVLGRAGEVGELVAGQLADITLLDGRSLALSPRGHIAPQIVFYETGAGVTDVFIAGEHVLKDGKATRFDGDAILGEAHETAARLARDNAAALERAENFRPGLTKMVKRIMTDGCGPCRIATLS</sequence>
<dbReference type="Gene3D" id="2.30.40.10">
    <property type="entry name" value="Urease, subunit C, domain 1"/>
    <property type="match status" value="1"/>
</dbReference>
<keyword evidence="5" id="KW-1185">Reference proteome</keyword>
<dbReference type="AlphaFoldDB" id="A0A8B2NLL1"/>
<dbReference type="InterPro" id="IPR032466">
    <property type="entry name" value="Metal_Hydrolase"/>
</dbReference>
<comment type="similarity">
    <text evidence="1">Belongs to the metallo-dependent hydrolases superfamily. ATZ/TRZ family.</text>
</comment>
<evidence type="ECO:0000256" key="1">
    <source>
        <dbReference type="ARBA" id="ARBA00006745"/>
    </source>
</evidence>
<dbReference type="Pfam" id="PF01979">
    <property type="entry name" value="Amidohydro_1"/>
    <property type="match status" value="1"/>
</dbReference>
<dbReference type="Proteomes" id="UP000249590">
    <property type="component" value="Unassembled WGS sequence"/>
</dbReference>
<proteinExistence type="inferred from homology"/>
<evidence type="ECO:0000313" key="5">
    <source>
        <dbReference type="Proteomes" id="UP000249590"/>
    </source>
</evidence>
<dbReference type="EMBL" id="QHHQ01000006">
    <property type="protein sequence ID" value="RAH98985.1"/>
    <property type="molecule type" value="Genomic_DNA"/>
</dbReference>
<dbReference type="InterPro" id="IPR006680">
    <property type="entry name" value="Amidohydro-rel"/>
</dbReference>